<evidence type="ECO:0000259" key="5">
    <source>
        <dbReference type="SMART" id="SM00645"/>
    </source>
</evidence>
<reference evidence="7" key="1">
    <citation type="journal article" date="2018" name="DNA Res.">
        <title>Multiple hybrid de novo genome assembly of finger millet, an orphan allotetraploid crop.</title>
        <authorList>
            <person name="Hatakeyama M."/>
            <person name="Aluri S."/>
            <person name="Balachadran M.T."/>
            <person name="Sivarajan S.R."/>
            <person name="Patrignani A."/>
            <person name="Gruter S."/>
            <person name="Poveda L."/>
            <person name="Shimizu-Inatsugi R."/>
            <person name="Baeten J."/>
            <person name="Francoijs K.J."/>
            <person name="Nataraja K.N."/>
            <person name="Reddy Y.A.N."/>
            <person name="Phadnis S."/>
            <person name="Ravikumar R.L."/>
            <person name="Schlapbach R."/>
            <person name="Sreeman S.M."/>
            <person name="Shimizu K.K."/>
        </authorList>
    </citation>
    <scope>NUCLEOTIDE SEQUENCE</scope>
</reference>
<comment type="similarity">
    <text evidence="1">Belongs to the peptidase C1 family.</text>
</comment>
<dbReference type="SUPFAM" id="SSF54001">
    <property type="entry name" value="Cysteine proteinases"/>
    <property type="match status" value="1"/>
</dbReference>
<evidence type="ECO:0000256" key="2">
    <source>
        <dbReference type="ARBA" id="ARBA00023157"/>
    </source>
</evidence>
<dbReference type="Proteomes" id="UP001054889">
    <property type="component" value="Unassembled WGS sequence"/>
</dbReference>
<dbReference type="PROSITE" id="PS00640">
    <property type="entry name" value="THIOL_PROTEASE_ASN"/>
    <property type="match status" value="1"/>
</dbReference>
<gene>
    <name evidence="7" type="primary">ga03736</name>
    <name evidence="7" type="ORF">PR202_ga03736</name>
</gene>
<evidence type="ECO:0000256" key="3">
    <source>
        <dbReference type="SAM" id="MobiDB-lite"/>
    </source>
</evidence>
<dbReference type="EMBL" id="BQKI01000002">
    <property type="protein sequence ID" value="GJM87747.1"/>
    <property type="molecule type" value="Genomic_DNA"/>
</dbReference>
<dbReference type="InterPro" id="IPR025661">
    <property type="entry name" value="Pept_asp_AS"/>
</dbReference>
<feature type="domain" description="Cathepsin propeptide inhibitor" evidence="6">
    <location>
        <begin position="47"/>
        <end position="97"/>
    </location>
</feature>
<dbReference type="SMART" id="SM00645">
    <property type="entry name" value="Pept_C1"/>
    <property type="match status" value="1"/>
</dbReference>
<dbReference type="CDD" id="cd02248">
    <property type="entry name" value="Peptidase_C1A"/>
    <property type="match status" value="1"/>
</dbReference>
<feature type="compositionally biased region" description="Basic and acidic residues" evidence="3">
    <location>
        <begin position="139"/>
        <end position="148"/>
    </location>
</feature>
<dbReference type="InterPro" id="IPR013128">
    <property type="entry name" value="Peptidase_C1A"/>
</dbReference>
<accession>A0AAV5BQK7</accession>
<dbReference type="InterPro" id="IPR038765">
    <property type="entry name" value="Papain-like_cys_pep_sf"/>
</dbReference>
<keyword evidence="8" id="KW-1185">Reference proteome</keyword>
<evidence type="ECO:0000259" key="6">
    <source>
        <dbReference type="SMART" id="SM00848"/>
    </source>
</evidence>
<dbReference type="AlphaFoldDB" id="A0AAV5BQK7"/>
<feature type="compositionally biased region" description="Low complexity" evidence="3">
    <location>
        <begin position="109"/>
        <end position="136"/>
    </location>
</feature>
<dbReference type="InterPro" id="IPR000668">
    <property type="entry name" value="Peptidase_C1A_C"/>
</dbReference>
<dbReference type="SMART" id="SM00848">
    <property type="entry name" value="Inhibitor_I29"/>
    <property type="match status" value="1"/>
</dbReference>
<dbReference type="FunFam" id="3.90.70.10:FF:000332">
    <property type="entry name" value="Cathepsin L1"/>
    <property type="match status" value="1"/>
</dbReference>
<organism evidence="7 8">
    <name type="scientific">Eleusine coracana subsp. coracana</name>
    <dbReference type="NCBI Taxonomy" id="191504"/>
    <lineage>
        <taxon>Eukaryota</taxon>
        <taxon>Viridiplantae</taxon>
        <taxon>Streptophyta</taxon>
        <taxon>Embryophyta</taxon>
        <taxon>Tracheophyta</taxon>
        <taxon>Spermatophyta</taxon>
        <taxon>Magnoliopsida</taxon>
        <taxon>Liliopsida</taxon>
        <taxon>Poales</taxon>
        <taxon>Poaceae</taxon>
        <taxon>PACMAD clade</taxon>
        <taxon>Chloridoideae</taxon>
        <taxon>Cynodonteae</taxon>
        <taxon>Eleusininae</taxon>
        <taxon>Eleusine</taxon>
    </lineage>
</organism>
<feature type="region of interest" description="Disordered" evidence="3">
    <location>
        <begin position="106"/>
        <end position="151"/>
    </location>
</feature>
<dbReference type="PRINTS" id="PR00705">
    <property type="entry name" value="PAPAIN"/>
</dbReference>
<evidence type="ECO:0000256" key="4">
    <source>
        <dbReference type="SAM" id="SignalP"/>
    </source>
</evidence>
<feature type="signal peptide" evidence="4">
    <location>
        <begin position="1"/>
        <end position="23"/>
    </location>
</feature>
<dbReference type="Pfam" id="PF00112">
    <property type="entry name" value="Peptidase_C1"/>
    <property type="match status" value="1"/>
</dbReference>
<keyword evidence="2" id="KW-1015">Disulfide bond</keyword>
<dbReference type="InterPro" id="IPR013201">
    <property type="entry name" value="Prot_inhib_I29"/>
</dbReference>
<dbReference type="GO" id="GO:0008234">
    <property type="term" value="F:cysteine-type peptidase activity"/>
    <property type="evidence" value="ECO:0007669"/>
    <property type="project" value="InterPro"/>
</dbReference>
<dbReference type="GO" id="GO:0006508">
    <property type="term" value="P:proteolysis"/>
    <property type="evidence" value="ECO:0007669"/>
    <property type="project" value="InterPro"/>
</dbReference>
<name>A0AAV5BQK7_ELECO</name>
<dbReference type="Pfam" id="PF08246">
    <property type="entry name" value="Inhibitor_I29"/>
    <property type="match status" value="1"/>
</dbReference>
<proteinExistence type="inferred from homology"/>
<feature type="domain" description="Peptidase C1A papain C-terminal" evidence="5">
    <location>
        <begin position="140"/>
        <end position="377"/>
    </location>
</feature>
<protein>
    <submittedName>
        <fullName evidence="7">Uncharacterized protein</fullName>
    </submittedName>
</protein>
<sequence length="380" mass="40745">MMTQVAAVVVVVVVALLLATASSLPDVSAMDFTEQDLASEDSLRALYDRWSAHYSVSRDAADRARRFHVFAANARHVHEFNAKGDASYTLGLNHFADDDSAAACYRPASSSSPSPPSSTSSSSSPNKQQVNNVSSSDAELPRDVDWRMRRNGGRPGCVTDVKDQGRTRCGSCWAFSAAAALEGLNSILTDKLVSLSAQELIDCSSTWWPWGNKGCSGGNSARAFDYVKRANGLSTEADYPYAAQNGKCLRNPEGQAYPRGGIGGRETVRPSMDEAALMRAVAAQPVVAAVEGGGMDFKMYRAGIFTGPCGTNLSHQVAVIGYGTDYVETGGSGRDFWLIKNSWGDRWGEYGYMRLLRGGASAKEGTCGILMDAVYPIKHT</sequence>
<dbReference type="Gene3D" id="3.90.70.10">
    <property type="entry name" value="Cysteine proteinases"/>
    <property type="match status" value="1"/>
</dbReference>
<reference evidence="7" key="2">
    <citation type="submission" date="2021-12" db="EMBL/GenBank/DDBJ databases">
        <title>Resequencing data analysis of finger millet.</title>
        <authorList>
            <person name="Hatakeyama M."/>
            <person name="Aluri S."/>
            <person name="Balachadran M.T."/>
            <person name="Sivarajan S.R."/>
            <person name="Poveda L."/>
            <person name="Shimizu-Inatsugi R."/>
            <person name="Schlapbach R."/>
            <person name="Sreeman S.M."/>
            <person name="Shimizu K.K."/>
        </authorList>
    </citation>
    <scope>NUCLEOTIDE SEQUENCE</scope>
</reference>
<evidence type="ECO:0000313" key="7">
    <source>
        <dbReference type="EMBL" id="GJM87747.1"/>
    </source>
</evidence>
<dbReference type="InterPro" id="IPR039417">
    <property type="entry name" value="Peptidase_C1A_papain-like"/>
</dbReference>
<comment type="caution">
    <text evidence="7">The sequence shown here is derived from an EMBL/GenBank/DDBJ whole genome shotgun (WGS) entry which is preliminary data.</text>
</comment>
<evidence type="ECO:0000256" key="1">
    <source>
        <dbReference type="ARBA" id="ARBA00008455"/>
    </source>
</evidence>
<dbReference type="PANTHER" id="PTHR12411">
    <property type="entry name" value="CYSTEINE PROTEASE FAMILY C1-RELATED"/>
    <property type="match status" value="1"/>
</dbReference>
<evidence type="ECO:0000313" key="8">
    <source>
        <dbReference type="Proteomes" id="UP001054889"/>
    </source>
</evidence>
<feature type="chain" id="PRO_5043943812" evidence="4">
    <location>
        <begin position="24"/>
        <end position="380"/>
    </location>
</feature>
<keyword evidence="4" id="KW-0732">Signal</keyword>